<dbReference type="InterPro" id="IPR017853">
    <property type="entry name" value="GH"/>
</dbReference>
<keyword evidence="3 5" id="KW-0326">Glycosidase</keyword>
<evidence type="ECO:0000313" key="6">
    <source>
        <dbReference type="Proteomes" id="UP000502248"/>
    </source>
</evidence>
<dbReference type="InterPro" id="IPR036962">
    <property type="entry name" value="Glyco_hydro_3_N_sf"/>
</dbReference>
<dbReference type="Proteomes" id="UP000502248">
    <property type="component" value="Chromosome"/>
</dbReference>
<name>A0A7Z2VRU1_9BACL</name>
<organism evidence="5 6">
    <name type="scientific">Cohnella herbarum</name>
    <dbReference type="NCBI Taxonomy" id="2728023"/>
    <lineage>
        <taxon>Bacteria</taxon>
        <taxon>Bacillati</taxon>
        <taxon>Bacillota</taxon>
        <taxon>Bacilli</taxon>
        <taxon>Bacillales</taxon>
        <taxon>Paenibacillaceae</taxon>
        <taxon>Cohnella</taxon>
    </lineage>
</organism>
<sequence>MKALSLEQKVGLMCVVGMPSKVVTDEVRSTLSKLRYGGLGLFPHNFDNESQLKKIIADLNEWSESNPRGLKPFMIGIDEEGGSLANFTEFYADVPGNRALGLAKNPRLAYESGRLIGSQLNHLGFMLDWAPVLDVNSNPLNPVIGIRSFGEDPNQVAIYGAAFIKGMRRSGVACTAKHFPGHGDVAADSHVEMPSCDLTLEQLYEQALPPFIAAIEAGVDAIMTAHILFPNIPQSGSLPASLSPFFIEHLLRDELGFEGVICTDDIEMQAIKNNYEPEQIGVLAVLAGNDQIIMCHTRDFQEKVRAGIIEAVRSGAISEERIDRSVERIRKMQEAMEHYRDNANPIPSNLWEAHAAEIAEASIVVHRDPAGLLPLDGRKYVMVIPTMERLTQADTTFDKKFMLENYLGDQGIGVETIRISMNPTELEQRVVESRIEQADAVIQITRNAHIFTNQLDLANICANRKPHICLVLRNPYDADSLPEASSVVLICSSGDGSMKAFAKRFSGAHVNIK</sequence>
<reference evidence="5 6" key="1">
    <citation type="submission" date="2020-04" db="EMBL/GenBank/DDBJ databases">
        <title>Genome sequencing of novel species.</title>
        <authorList>
            <person name="Heo J."/>
            <person name="Kim S.-J."/>
            <person name="Kim J.-S."/>
            <person name="Hong S.-B."/>
            <person name="Kwon S.-W."/>
        </authorList>
    </citation>
    <scope>NUCLEOTIDE SEQUENCE [LARGE SCALE GENOMIC DNA]</scope>
    <source>
        <strain evidence="5 6">MFER-1</strain>
    </source>
</reference>
<dbReference type="Gene3D" id="3.20.20.300">
    <property type="entry name" value="Glycoside hydrolase, family 3, N-terminal domain"/>
    <property type="match status" value="1"/>
</dbReference>
<dbReference type="PANTHER" id="PTHR30480">
    <property type="entry name" value="BETA-HEXOSAMINIDASE-RELATED"/>
    <property type="match status" value="1"/>
</dbReference>
<dbReference type="NCBIfam" id="NF003740">
    <property type="entry name" value="PRK05337.1"/>
    <property type="match status" value="1"/>
</dbReference>
<dbReference type="GO" id="GO:0005975">
    <property type="term" value="P:carbohydrate metabolic process"/>
    <property type="evidence" value="ECO:0007669"/>
    <property type="project" value="InterPro"/>
</dbReference>
<comment type="similarity">
    <text evidence="1">Belongs to the glycosyl hydrolase 3 family.</text>
</comment>
<evidence type="ECO:0000259" key="4">
    <source>
        <dbReference type="Pfam" id="PF00933"/>
    </source>
</evidence>
<dbReference type="AlphaFoldDB" id="A0A7Z2VRU1"/>
<keyword evidence="2 5" id="KW-0378">Hydrolase</keyword>
<dbReference type="GO" id="GO:0004563">
    <property type="term" value="F:beta-N-acetylhexosaminidase activity"/>
    <property type="evidence" value="ECO:0007669"/>
    <property type="project" value="UniProtKB-EC"/>
</dbReference>
<gene>
    <name evidence="5" type="primary">nagZ</name>
    <name evidence="5" type="ORF">HH215_34280</name>
</gene>
<dbReference type="InterPro" id="IPR036881">
    <property type="entry name" value="Glyco_hydro_3_C_sf"/>
</dbReference>
<dbReference type="EC" id="3.2.1.52" evidence="5"/>
<accession>A0A7Z2VRU1</accession>
<dbReference type="GO" id="GO:0009254">
    <property type="term" value="P:peptidoglycan turnover"/>
    <property type="evidence" value="ECO:0007669"/>
    <property type="project" value="TreeGrafter"/>
</dbReference>
<evidence type="ECO:0000256" key="3">
    <source>
        <dbReference type="ARBA" id="ARBA00023295"/>
    </source>
</evidence>
<evidence type="ECO:0000313" key="5">
    <source>
        <dbReference type="EMBL" id="QJD87765.1"/>
    </source>
</evidence>
<dbReference type="EMBL" id="CP051680">
    <property type="protein sequence ID" value="QJD87765.1"/>
    <property type="molecule type" value="Genomic_DNA"/>
</dbReference>
<proteinExistence type="inferred from homology"/>
<dbReference type="Pfam" id="PF00933">
    <property type="entry name" value="Glyco_hydro_3"/>
    <property type="match status" value="1"/>
</dbReference>
<evidence type="ECO:0000256" key="1">
    <source>
        <dbReference type="ARBA" id="ARBA00005336"/>
    </source>
</evidence>
<evidence type="ECO:0000256" key="2">
    <source>
        <dbReference type="ARBA" id="ARBA00022801"/>
    </source>
</evidence>
<dbReference type="KEGG" id="cheb:HH215_34280"/>
<feature type="domain" description="Glycoside hydrolase family 3 N-terminal" evidence="4">
    <location>
        <begin position="6"/>
        <end position="330"/>
    </location>
</feature>
<dbReference type="RefSeq" id="WP_169284007.1">
    <property type="nucleotide sequence ID" value="NZ_CP051680.1"/>
</dbReference>
<dbReference type="PANTHER" id="PTHR30480:SF16">
    <property type="entry name" value="GLYCOSIDE HYDROLASE FAMILY 3 DOMAIN PROTEIN"/>
    <property type="match status" value="1"/>
</dbReference>
<dbReference type="SUPFAM" id="SSF51445">
    <property type="entry name" value="(Trans)glycosidases"/>
    <property type="match status" value="1"/>
</dbReference>
<dbReference type="InterPro" id="IPR001764">
    <property type="entry name" value="Glyco_hydro_3_N"/>
</dbReference>
<dbReference type="InterPro" id="IPR050226">
    <property type="entry name" value="NagZ_Beta-hexosaminidase"/>
</dbReference>
<keyword evidence="6" id="KW-1185">Reference proteome</keyword>
<dbReference type="Gene3D" id="3.40.50.1700">
    <property type="entry name" value="Glycoside hydrolase family 3 C-terminal domain"/>
    <property type="match status" value="1"/>
</dbReference>
<protein>
    <submittedName>
        <fullName evidence="5">Beta-N-acetylhexosaminidase</fullName>
        <ecNumber evidence="5">3.2.1.52</ecNumber>
    </submittedName>
</protein>